<feature type="transmembrane region" description="Helical" evidence="1">
    <location>
        <begin position="290"/>
        <end position="310"/>
    </location>
</feature>
<feature type="transmembrane region" description="Helical" evidence="1">
    <location>
        <begin position="338"/>
        <end position="358"/>
    </location>
</feature>
<name>A0A139SJJ6_9BACT</name>
<evidence type="ECO:0008006" key="5">
    <source>
        <dbReference type="Google" id="ProtNLM"/>
    </source>
</evidence>
<feature type="transmembrane region" description="Helical" evidence="1">
    <location>
        <begin position="168"/>
        <end position="188"/>
    </location>
</feature>
<evidence type="ECO:0000256" key="2">
    <source>
        <dbReference type="SAM" id="SignalP"/>
    </source>
</evidence>
<dbReference type="STRING" id="1548207.AXK11_08040"/>
<reference evidence="4" key="1">
    <citation type="submission" date="2016-02" db="EMBL/GenBank/DDBJ databases">
        <authorList>
            <person name="Sanders J.G."/>
            <person name="Lin J.Y."/>
            <person name="Wertz J.T."/>
            <person name="Russell J.A."/>
            <person name="Moreau C.S."/>
            <person name="Powell S."/>
        </authorList>
    </citation>
    <scope>NUCLEOTIDE SEQUENCE [LARGE SCALE GENOMIC DNA]</scope>
    <source>
        <strain evidence="4">CAG34</strain>
    </source>
</reference>
<dbReference type="PANTHER" id="PTHR43044">
    <property type="match status" value="1"/>
</dbReference>
<protein>
    <recommendedName>
        <fullName evidence="5">Quinol:cytochrome C oxidoreductase</fullName>
    </recommendedName>
</protein>
<keyword evidence="1" id="KW-0812">Transmembrane</keyword>
<evidence type="ECO:0000256" key="1">
    <source>
        <dbReference type="SAM" id="Phobius"/>
    </source>
</evidence>
<organism evidence="3 4">
    <name type="scientific">Cephaloticoccus primus</name>
    <dbReference type="NCBI Taxonomy" id="1548207"/>
    <lineage>
        <taxon>Bacteria</taxon>
        <taxon>Pseudomonadati</taxon>
        <taxon>Verrucomicrobiota</taxon>
        <taxon>Opitutia</taxon>
        <taxon>Opitutales</taxon>
        <taxon>Opitutaceae</taxon>
        <taxon>Cephaloticoccus</taxon>
    </lineage>
</organism>
<accession>A0A139SJJ6</accession>
<evidence type="ECO:0000313" key="3">
    <source>
        <dbReference type="EMBL" id="KXU34670.1"/>
    </source>
</evidence>
<evidence type="ECO:0000313" key="4">
    <source>
        <dbReference type="Proteomes" id="UP000070058"/>
    </source>
</evidence>
<keyword evidence="1" id="KW-1133">Transmembrane helix</keyword>
<gene>
    <name evidence="3" type="ORF">AXK11_08040</name>
</gene>
<feature type="transmembrane region" description="Helical" evidence="1">
    <location>
        <begin position="72"/>
        <end position="99"/>
    </location>
</feature>
<dbReference type="RefSeq" id="WP_068631050.1">
    <property type="nucleotide sequence ID" value="NZ_LSZQ01000059.1"/>
</dbReference>
<proteinExistence type="predicted"/>
<feature type="transmembrane region" description="Helical" evidence="1">
    <location>
        <begin position="48"/>
        <end position="66"/>
    </location>
</feature>
<keyword evidence="2" id="KW-0732">Signal</keyword>
<comment type="caution">
    <text evidence="3">The sequence shown here is derived from an EMBL/GenBank/DDBJ whole genome shotgun (WGS) entry which is preliminary data.</text>
</comment>
<feature type="transmembrane region" description="Helical" evidence="1">
    <location>
        <begin position="120"/>
        <end position="140"/>
    </location>
</feature>
<dbReference type="EMBL" id="LSZQ01000059">
    <property type="protein sequence ID" value="KXU34670.1"/>
    <property type="molecule type" value="Genomic_DNA"/>
</dbReference>
<dbReference type="OrthoDB" id="140980at2"/>
<dbReference type="PANTHER" id="PTHR43044:SF1">
    <property type="entry name" value="QUINOL:CYTOCHROME C OXIDOREDUCTASE QUINONE-BINDING SUBUNIT 2"/>
    <property type="match status" value="1"/>
</dbReference>
<feature type="transmembrane region" description="Helical" evidence="1">
    <location>
        <begin position="399"/>
        <end position="424"/>
    </location>
</feature>
<dbReference type="AlphaFoldDB" id="A0A139SJJ6"/>
<keyword evidence="4" id="KW-1185">Reference proteome</keyword>
<dbReference type="Proteomes" id="UP000070058">
    <property type="component" value="Unassembled WGS sequence"/>
</dbReference>
<feature type="transmembrane region" description="Helical" evidence="1">
    <location>
        <begin position="370"/>
        <end position="387"/>
    </location>
</feature>
<feature type="transmembrane region" description="Helical" evidence="1">
    <location>
        <begin position="215"/>
        <end position="234"/>
    </location>
</feature>
<sequence>MSSHTATTASSASWPASASEAAAPATAASAAAVATPATSSTQAGASKALVIGLAGIAATALGLLISPPKTVALAWLIGVSFWTAIAIGMLLLVLIHHIFDASWSVVLRRQFEHGLASFKWLALLFVPLLVVTWLKPGFIWDWTNLASPLHGGHGTVGEDVLYIKKAGFLNTTMLTAMSAGFFLIWMWLSARLRKASFSQDGDGDVAWTTMNRTTAAFGIPLVALSLTGAAIYWMKSLEYHWFSTMYGVWFFANCARGALSIGILLTLWLSARGDYRGILNKNHLHSIGQLMLAFTVFWAYVTFSQYFLIWNANVPEETFWYNLREINNSDGQPNQWKWVGMLLLFGHFLAPFLALLSYRFKVTPHIIKRIACWILAIILVDLCYNVLPALKDAHGDPEPFLSLTLLWVLTAVVGVGGVCAWAYLKSFPTAKLIPIRDPRIGECLTHHE</sequence>
<feature type="transmembrane region" description="Helical" evidence="1">
    <location>
        <begin position="246"/>
        <end position="269"/>
    </location>
</feature>
<feature type="signal peptide" evidence="2">
    <location>
        <begin position="1"/>
        <end position="18"/>
    </location>
</feature>
<feature type="chain" id="PRO_5007489425" description="Quinol:cytochrome C oxidoreductase" evidence="2">
    <location>
        <begin position="19"/>
        <end position="448"/>
    </location>
</feature>
<keyword evidence="1" id="KW-0472">Membrane</keyword>